<evidence type="ECO:0000256" key="1">
    <source>
        <dbReference type="SAM" id="MobiDB-lite"/>
    </source>
</evidence>
<protein>
    <submittedName>
        <fullName evidence="2">Uncharacterized protein</fullName>
    </submittedName>
</protein>
<dbReference type="Proteomes" id="UP000823775">
    <property type="component" value="Unassembled WGS sequence"/>
</dbReference>
<feature type="compositionally biased region" description="Basic residues" evidence="1">
    <location>
        <begin position="120"/>
        <end position="135"/>
    </location>
</feature>
<feature type="region of interest" description="Disordered" evidence="1">
    <location>
        <begin position="1"/>
        <end position="43"/>
    </location>
</feature>
<comment type="caution">
    <text evidence="2">The sequence shown here is derived from an EMBL/GenBank/DDBJ whole genome shotgun (WGS) entry which is preliminary data.</text>
</comment>
<dbReference type="EMBL" id="JACEIK010002129">
    <property type="protein sequence ID" value="MCD9559308.1"/>
    <property type="molecule type" value="Genomic_DNA"/>
</dbReference>
<gene>
    <name evidence="2" type="ORF">HAX54_017184</name>
</gene>
<accession>A0ABS8UM93</accession>
<evidence type="ECO:0000313" key="3">
    <source>
        <dbReference type="Proteomes" id="UP000823775"/>
    </source>
</evidence>
<sequence>MPMGSPSGDPKGQPLPQNVPPNGTKPNEHGEGEKNSYTNTLIDNPSSAAASLEQQSVKSKRNFHNGMHAVIFKTRDYYGVMASQCLPFHMHNWHFIKHIVSHVGTPLELDTATKRFLKRKDLKKKGGNSKRKGKMEKKNMDDMETMAAQPDNSQSDATREEQVDIAKYPTKSQQRQK</sequence>
<feature type="region of interest" description="Disordered" evidence="1">
    <location>
        <begin position="120"/>
        <end position="177"/>
    </location>
</feature>
<evidence type="ECO:0000313" key="2">
    <source>
        <dbReference type="EMBL" id="MCD9559308.1"/>
    </source>
</evidence>
<organism evidence="2 3">
    <name type="scientific">Datura stramonium</name>
    <name type="common">Jimsonweed</name>
    <name type="synonym">Common thornapple</name>
    <dbReference type="NCBI Taxonomy" id="4076"/>
    <lineage>
        <taxon>Eukaryota</taxon>
        <taxon>Viridiplantae</taxon>
        <taxon>Streptophyta</taxon>
        <taxon>Embryophyta</taxon>
        <taxon>Tracheophyta</taxon>
        <taxon>Spermatophyta</taxon>
        <taxon>Magnoliopsida</taxon>
        <taxon>eudicotyledons</taxon>
        <taxon>Gunneridae</taxon>
        <taxon>Pentapetalae</taxon>
        <taxon>asterids</taxon>
        <taxon>lamiids</taxon>
        <taxon>Solanales</taxon>
        <taxon>Solanaceae</taxon>
        <taxon>Solanoideae</taxon>
        <taxon>Datureae</taxon>
        <taxon>Datura</taxon>
    </lineage>
</organism>
<name>A0ABS8UM93_DATST</name>
<proteinExistence type="predicted"/>
<keyword evidence="3" id="KW-1185">Reference proteome</keyword>
<reference evidence="2 3" key="1">
    <citation type="journal article" date="2021" name="BMC Genomics">
        <title>Datura genome reveals duplications of psychoactive alkaloid biosynthetic genes and high mutation rate following tissue culture.</title>
        <authorList>
            <person name="Rajewski A."/>
            <person name="Carter-House D."/>
            <person name="Stajich J."/>
            <person name="Litt A."/>
        </authorList>
    </citation>
    <scope>NUCLEOTIDE SEQUENCE [LARGE SCALE GENOMIC DNA]</scope>
    <source>
        <strain evidence="2">AR-01</strain>
    </source>
</reference>